<dbReference type="InterPro" id="IPR003960">
    <property type="entry name" value="ATPase_AAA_CS"/>
</dbReference>
<proteinExistence type="inferred from homology"/>
<dbReference type="SUPFAM" id="SSF52540">
    <property type="entry name" value="P-loop containing nucleoside triphosphate hydrolases"/>
    <property type="match status" value="2"/>
</dbReference>
<evidence type="ECO:0000256" key="1">
    <source>
        <dbReference type="ARBA" id="ARBA00004370"/>
    </source>
</evidence>
<organism evidence="14 15">
    <name type="scientific">Galendromus occidentalis</name>
    <name type="common">western predatory mite</name>
    <dbReference type="NCBI Taxonomy" id="34638"/>
    <lineage>
        <taxon>Eukaryota</taxon>
        <taxon>Metazoa</taxon>
        <taxon>Ecdysozoa</taxon>
        <taxon>Arthropoda</taxon>
        <taxon>Chelicerata</taxon>
        <taxon>Arachnida</taxon>
        <taxon>Acari</taxon>
        <taxon>Parasitiformes</taxon>
        <taxon>Mesostigmata</taxon>
        <taxon>Gamasina</taxon>
        <taxon>Phytoseioidea</taxon>
        <taxon>Phytoseiidae</taxon>
        <taxon>Typhlodrominae</taxon>
        <taxon>Galendromus</taxon>
    </lineage>
</organism>
<dbReference type="KEGG" id="goe:100904077"/>
<keyword evidence="8" id="KW-0653">Protein transport</keyword>
<dbReference type="PROSITE" id="PS00674">
    <property type="entry name" value="AAA"/>
    <property type="match status" value="1"/>
</dbReference>
<evidence type="ECO:0000256" key="7">
    <source>
        <dbReference type="ARBA" id="ARBA00022840"/>
    </source>
</evidence>
<comment type="subcellular location">
    <subcellularLocation>
        <location evidence="1">Membrane</location>
    </subcellularLocation>
</comment>
<name>A0AAJ7SF03_9ACAR</name>
<dbReference type="InterPro" id="IPR029067">
    <property type="entry name" value="CDC48_domain_2-like_sf"/>
</dbReference>
<keyword evidence="4" id="KW-0962">Peroxisome biogenesis</keyword>
<dbReference type="GO" id="GO:0005829">
    <property type="term" value="C:cytosol"/>
    <property type="evidence" value="ECO:0007669"/>
    <property type="project" value="TreeGrafter"/>
</dbReference>
<dbReference type="RefSeq" id="XP_028966567.1">
    <property type="nucleotide sequence ID" value="XM_029110734.1"/>
</dbReference>
<evidence type="ECO:0000256" key="12">
    <source>
        <dbReference type="ARBA" id="ARBA00048778"/>
    </source>
</evidence>
<feature type="domain" description="AAA+ ATPase" evidence="13">
    <location>
        <begin position="693"/>
        <end position="829"/>
    </location>
</feature>
<evidence type="ECO:0000256" key="4">
    <source>
        <dbReference type="ARBA" id="ARBA00022593"/>
    </source>
</evidence>
<evidence type="ECO:0000256" key="8">
    <source>
        <dbReference type="ARBA" id="ARBA00022927"/>
    </source>
</evidence>
<dbReference type="Gene3D" id="3.40.50.300">
    <property type="entry name" value="P-loop containing nucleotide triphosphate hydrolases"/>
    <property type="match status" value="2"/>
</dbReference>
<evidence type="ECO:0000313" key="14">
    <source>
        <dbReference type="Proteomes" id="UP000694867"/>
    </source>
</evidence>
<feature type="domain" description="AAA+ ATPase" evidence="13">
    <location>
        <begin position="421"/>
        <end position="571"/>
    </location>
</feature>
<evidence type="ECO:0000256" key="5">
    <source>
        <dbReference type="ARBA" id="ARBA00022741"/>
    </source>
</evidence>
<keyword evidence="9" id="KW-0472">Membrane</keyword>
<dbReference type="Gene3D" id="3.10.330.10">
    <property type="match status" value="1"/>
</dbReference>
<dbReference type="Pfam" id="PF17862">
    <property type="entry name" value="AAA_lid_3"/>
    <property type="match status" value="1"/>
</dbReference>
<dbReference type="InterPro" id="IPR003959">
    <property type="entry name" value="ATPase_AAA_core"/>
</dbReference>
<evidence type="ECO:0000256" key="10">
    <source>
        <dbReference type="ARBA" id="ARBA00032509"/>
    </source>
</evidence>
<comment type="similarity">
    <text evidence="2">Belongs to the AAA ATPase family.</text>
</comment>
<dbReference type="Pfam" id="PF09262">
    <property type="entry name" value="PEX-1N"/>
    <property type="match status" value="1"/>
</dbReference>
<evidence type="ECO:0000256" key="9">
    <source>
        <dbReference type="ARBA" id="ARBA00023136"/>
    </source>
</evidence>
<protein>
    <recommendedName>
        <fullName evidence="11">Peroxisomal ATPase PEX1</fullName>
    </recommendedName>
    <alternativeName>
        <fullName evidence="10">Peroxin-1</fullName>
    </alternativeName>
</protein>
<dbReference type="Proteomes" id="UP000694867">
    <property type="component" value="Unplaced"/>
</dbReference>
<keyword evidence="7" id="KW-0067">ATP-binding</keyword>
<dbReference type="GO" id="GO:0005524">
    <property type="term" value="F:ATP binding"/>
    <property type="evidence" value="ECO:0007669"/>
    <property type="project" value="UniProtKB-KW"/>
</dbReference>
<accession>A0AAJ7SF03</accession>
<evidence type="ECO:0000259" key="13">
    <source>
        <dbReference type="SMART" id="SM00382"/>
    </source>
</evidence>
<dbReference type="GeneID" id="100904077"/>
<evidence type="ECO:0000256" key="2">
    <source>
        <dbReference type="ARBA" id="ARBA00006914"/>
    </source>
</evidence>
<dbReference type="Pfam" id="PF00004">
    <property type="entry name" value="AAA"/>
    <property type="match status" value="2"/>
</dbReference>
<dbReference type="FunFam" id="3.40.50.300:FF:000149">
    <property type="entry name" value="Nuclear valosin-containing protein-like"/>
    <property type="match status" value="1"/>
</dbReference>
<reference evidence="15" key="1">
    <citation type="submission" date="2025-08" db="UniProtKB">
        <authorList>
            <consortium name="RefSeq"/>
        </authorList>
    </citation>
    <scope>IDENTIFICATION</scope>
</reference>
<evidence type="ECO:0000256" key="3">
    <source>
        <dbReference type="ARBA" id="ARBA00022448"/>
    </source>
</evidence>
<dbReference type="AlphaFoldDB" id="A0AAJ7SF03"/>
<dbReference type="GO" id="GO:0005778">
    <property type="term" value="C:peroxisomal membrane"/>
    <property type="evidence" value="ECO:0007669"/>
    <property type="project" value="TreeGrafter"/>
</dbReference>
<comment type="catalytic activity">
    <reaction evidence="12">
        <text>ATP + H2O = ADP + phosphate + H(+)</text>
        <dbReference type="Rhea" id="RHEA:13065"/>
        <dbReference type="ChEBI" id="CHEBI:15377"/>
        <dbReference type="ChEBI" id="CHEBI:15378"/>
        <dbReference type="ChEBI" id="CHEBI:30616"/>
        <dbReference type="ChEBI" id="CHEBI:43474"/>
        <dbReference type="ChEBI" id="CHEBI:456216"/>
    </reaction>
    <physiologicalReaction direction="left-to-right" evidence="12">
        <dbReference type="Rhea" id="RHEA:13066"/>
    </physiologicalReaction>
</comment>
<keyword evidence="14" id="KW-1185">Reference proteome</keyword>
<keyword evidence="3" id="KW-0813">Transport</keyword>
<gene>
    <name evidence="15" type="primary">LOC100904077</name>
</gene>
<dbReference type="SUPFAM" id="SSF54585">
    <property type="entry name" value="Cdc48 domain 2-like"/>
    <property type="match status" value="1"/>
</dbReference>
<dbReference type="GO" id="GO:0016558">
    <property type="term" value="P:protein import into peroxisome matrix"/>
    <property type="evidence" value="ECO:0007669"/>
    <property type="project" value="TreeGrafter"/>
</dbReference>
<dbReference type="InterPro" id="IPR003593">
    <property type="entry name" value="AAA+_ATPase"/>
</dbReference>
<dbReference type="InterPro" id="IPR015342">
    <property type="entry name" value="PEX1-N_C-lobe"/>
</dbReference>
<dbReference type="InterPro" id="IPR050168">
    <property type="entry name" value="AAA_ATPase_domain"/>
</dbReference>
<dbReference type="PANTHER" id="PTHR23077">
    <property type="entry name" value="AAA-FAMILY ATPASE"/>
    <property type="match status" value="1"/>
</dbReference>
<evidence type="ECO:0000256" key="6">
    <source>
        <dbReference type="ARBA" id="ARBA00022801"/>
    </source>
</evidence>
<dbReference type="SMART" id="SM00382">
    <property type="entry name" value="AAA"/>
    <property type="match status" value="2"/>
</dbReference>
<keyword evidence="5" id="KW-0547">Nucleotide-binding</keyword>
<keyword evidence="6" id="KW-0378">Hydrolase</keyword>
<dbReference type="Gene3D" id="1.10.8.60">
    <property type="match status" value="1"/>
</dbReference>
<dbReference type="InterPro" id="IPR027417">
    <property type="entry name" value="P-loop_NTPase"/>
</dbReference>
<dbReference type="PANTHER" id="PTHR23077:SF12">
    <property type="entry name" value="PEROXISOMAL ATPASE PEX1"/>
    <property type="match status" value="1"/>
</dbReference>
<dbReference type="InterPro" id="IPR041569">
    <property type="entry name" value="AAA_lid_3"/>
</dbReference>
<evidence type="ECO:0000256" key="11">
    <source>
        <dbReference type="ARBA" id="ARBA00034532"/>
    </source>
</evidence>
<sequence length="984" mass="108064">MKQVTGSEFLTFSLTRAETSQGSFASWSGEYSDDDRVGINRQLASSLNLKEQEEVVFTPVPNLVKSFQVTLEPASADDWEVLEMNVSKVENGLLDQIRVFWKDLLFPFAVHPGFSISLRVVSAQPGFTPLELCRTTEVHIVPRERVRKPKSIPASTMEATKADGVLPFTPLSESETDPSRVHLKARLHGTIEAPQTELLLLTNSVEGDFVALVRRQCLLSDSENRRPDKRNDAILPDGCYPLRGSTVCRVRVHLNAWNNENMLYSPLALRKRLGLEDCCVVQLEVLKEKFEPISKLIVCPILNKISCPKSEAGLQESLRDEASRNGPLLVTAGTYLELRDSGVILNVEKTGWLQGNCKVSVSLGRELEPHSVAESPFPVPVGDAAELVSPAAGLHQIGGYESIVTTLTRGIKNGLGSRYNLRLSMLILGSEGVGKTYITETILSHLKHQRSIYWRTIPCSSQRGKRTETLAKEWWNALVEIKARAPAVIFFDDLDAICGVPSGQDGGNGPDSQYIARNSRAFSEFVEKARFSSERICILASAKSYTGLSGILTKTSGSKLFDEVIELKPPTAEERSQIFKVLLGNKGVQCADASEIGRRLDGFVARDVLALSVTLSGMMTNEGLTGLTDEILDRAIKSTEPIALRGLKLAEKSETPPDWDSVGGLSSQKKILRETFLWPTLYPQLMKQCPIRLVSGILLYGMPGTGKTRLASCLAGEHRINFISVKGPELLSKYVGASEMAVRDLFQRAKSAAPCVIFFDEFDSMAPRRGHDSTGVTDRCVNQLLTLLDGVETEGGVAVLAATSRPELIDPALLRPGRFDRCIECPLPGSADERKAILTALSKSLPLDDSCEFDEIAEGTVNFSGADLQALLFNAQLAAAQEITRSVCGGDSDAALSTRGEELDFTGKYLSPSLDKPQTEMTRSMFESLPDQDRLEMKGLFRTTEGRTGGTEVQIKLRTDHLRLALKDTHPSLSEREIQKFRAM</sequence>
<evidence type="ECO:0000313" key="15">
    <source>
        <dbReference type="RefSeq" id="XP_028966567.1"/>
    </source>
</evidence>
<dbReference type="GO" id="GO:0016887">
    <property type="term" value="F:ATP hydrolysis activity"/>
    <property type="evidence" value="ECO:0007669"/>
    <property type="project" value="InterPro"/>
</dbReference>